<gene>
    <name evidence="1" type="ORF">GPX89_13380</name>
</gene>
<evidence type="ECO:0000313" key="2">
    <source>
        <dbReference type="Proteomes" id="UP000466794"/>
    </source>
</evidence>
<protein>
    <submittedName>
        <fullName evidence="1">Uncharacterized protein</fullName>
    </submittedName>
</protein>
<dbReference type="AlphaFoldDB" id="A0A7K1UVD1"/>
<comment type="caution">
    <text evidence="1">The sequence shown here is derived from an EMBL/GenBank/DDBJ whole genome shotgun (WGS) entry which is preliminary data.</text>
</comment>
<accession>A0A7K1UVD1</accession>
<dbReference type="RefSeq" id="WP_157387768.1">
    <property type="nucleotide sequence ID" value="NZ_WRPP01000002.1"/>
</dbReference>
<reference evidence="1 2" key="1">
    <citation type="submission" date="2019-12" db="EMBL/GenBank/DDBJ databases">
        <title>Nocardia sp. nov. ET3-3 isolated from soil.</title>
        <authorList>
            <person name="Kanchanasin P."/>
            <person name="Tanasupawat S."/>
            <person name="Yuki M."/>
            <person name="Kudo T."/>
        </authorList>
    </citation>
    <scope>NUCLEOTIDE SEQUENCE [LARGE SCALE GENOMIC DNA]</scope>
    <source>
        <strain evidence="1 2">ET3-3</strain>
    </source>
</reference>
<evidence type="ECO:0000313" key="1">
    <source>
        <dbReference type="EMBL" id="MVU78231.1"/>
    </source>
</evidence>
<sequence>MGTVRRILTGLVAVLGITAGICGVSAQPARADWLPQWAPFGTTVFTFGDANFCAGQIAVGLEAAHGMPGHVTAYVTPLGYLGGPCGNHIVLGWLGSAGGGSRDVYVHTSTVGQTQTVDLWVGMGLAKLFANSWPLQGPWAEWYLVVP</sequence>
<proteinExistence type="predicted"/>
<dbReference type="Proteomes" id="UP000466794">
    <property type="component" value="Unassembled WGS sequence"/>
</dbReference>
<name>A0A7K1UVD1_9NOCA</name>
<keyword evidence="2" id="KW-1185">Reference proteome</keyword>
<dbReference type="EMBL" id="WRPP01000002">
    <property type="protein sequence ID" value="MVU78231.1"/>
    <property type="molecule type" value="Genomic_DNA"/>
</dbReference>
<organism evidence="1 2">
    <name type="scientific">Nocardia terrae</name>
    <dbReference type="NCBI Taxonomy" id="2675851"/>
    <lineage>
        <taxon>Bacteria</taxon>
        <taxon>Bacillati</taxon>
        <taxon>Actinomycetota</taxon>
        <taxon>Actinomycetes</taxon>
        <taxon>Mycobacteriales</taxon>
        <taxon>Nocardiaceae</taxon>
        <taxon>Nocardia</taxon>
    </lineage>
</organism>